<feature type="region of interest" description="Disordered" evidence="1">
    <location>
        <begin position="38"/>
        <end position="58"/>
    </location>
</feature>
<reference evidence="2 3" key="1">
    <citation type="submission" date="2016-03" db="EMBL/GenBank/DDBJ databases">
        <title>Cyphomyrmex costatus WGS genome.</title>
        <authorList>
            <person name="Nygaard S."/>
            <person name="Hu H."/>
            <person name="Boomsma J."/>
            <person name="Zhang G."/>
        </authorList>
    </citation>
    <scope>NUCLEOTIDE SEQUENCE [LARGE SCALE GENOMIC DNA]</scope>
    <source>
        <strain evidence="2">MS0001</strain>
        <tissue evidence="2">Whole body</tissue>
    </source>
</reference>
<proteinExistence type="predicted"/>
<dbReference type="AlphaFoldDB" id="A0A151IPN8"/>
<protein>
    <submittedName>
        <fullName evidence="2">Uncharacterized protein</fullName>
    </submittedName>
</protein>
<organism evidence="2 3">
    <name type="scientific">Cyphomyrmex costatus</name>
    <dbReference type="NCBI Taxonomy" id="456900"/>
    <lineage>
        <taxon>Eukaryota</taxon>
        <taxon>Metazoa</taxon>
        <taxon>Ecdysozoa</taxon>
        <taxon>Arthropoda</taxon>
        <taxon>Hexapoda</taxon>
        <taxon>Insecta</taxon>
        <taxon>Pterygota</taxon>
        <taxon>Neoptera</taxon>
        <taxon>Endopterygota</taxon>
        <taxon>Hymenoptera</taxon>
        <taxon>Apocrita</taxon>
        <taxon>Aculeata</taxon>
        <taxon>Formicoidea</taxon>
        <taxon>Formicidae</taxon>
        <taxon>Myrmicinae</taxon>
        <taxon>Cyphomyrmex</taxon>
    </lineage>
</organism>
<accession>A0A151IPN8</accession>
<evidence type="ECO:0000256" key="1">
    <source>
        <dbReference type="SAM" id="MobiDB-lite"/>
    </source>
</evidence>
<name>A0A151IPN8_9HYME</name>
<keyword evidence="3" id="KW-1185">Reference proteome</keyword>
<evidence type="ECO:0000313" key="2">
    <source>
        <dbReference type="EMBL" id="KYN08005.1"/>
    </source>
</evidence>
<evidence type="ECO:0000313" key="3">
    <source>
        <dbReference type="Proteomes" id="UP000078542"/>
    </source>
</evidence>
<dbReference type="Proteomes" id="UP000078542">
    <property type="component" value="Unassembled WGS sequence"/>
</dbReference>
<dbReference type="EMBL" id="KQ976826">
    <property type="protein sequence ID" value="KYN08005.1"/>
    <property type="molecule type" value="Genomic_DNA"/>
</dbReference>
<feature type="compositionally biased region" description="Basic and acidic residues" evidence="1">
    <location>
        <begin position="45"/>
        <end position="55"/>
    </location>
</feature>
<sequence length="112" mass="12485">MVCLSFVDHICQQVLQQNRVEDINKEATSFKVVNIDDAGAGTSNKIDEHPNKSDDSCTMIDGKTSNVITNQKSSNSCNICGARPTQMNKLDIISTLPRKTEFYKKYVNNKAQ</sequence>
<gene>
    <name evidence="2" type="ORF">ALC62_01014</name>
</gene>